<dbReference type="GO" id="GO:0035348">
    <property type="term" value="P:acetyl-CoA transmembrane transport"/>
    <property type="evidence" value="ECO:0007669"/>
    <property type="project" value="InterPro"/>
</dbReference>
<dbReference type="PANTHER" id="PTHR12778:SF9">
    <property type="entry name" value="ACETYL-COENZYME A TRANSPORTER 1"/>
    <property type="match status" value="1"/>
</dbReference>
<feature type="transmembrane region" description="Helical" evidence="6">
    <location>
        <begin position="675"/>
        <end position="695"/>
    </location>
</feature>
<evidence type="ECO:0000256" key="3">
    <source>
        <dbReference type="ARBA" id="ARBA00022989"/>
    </source>
</evidence>
<dbReference type="InterPro" id="IPR004752">
    <property type="entry name" value="AmpG_permease/AT-1"/>
</dbReference>
<dbReference type="Pfam" id="PF07491">
    <property type="entry name" value="PPI_Ypi1"/>
    <property type="match status" value="1"/>
</dbReference>
<keyword evidence="8" id="KW-1185">Reference proteome</keyword>
<dbReference type="SUPFAM" id="SSF103473">
    <property type="entry name" value="MFS general substrate transporter"/>
    <property type="match status" value="1"/>
</dbReference>
<name>A0A2S4UNK9_9BASI</name>
<dbReference type="GO" id="GO:0016020">
    <property type="term" value="C:membrane"/>
    <property type="evidence" value="ECO:0007669"/>
    <property type="project" value="UniProtKB-SubCell"/>
</dbReference>
<dbReference type="VEuPathDB" id="FungiDB:PSHT_13849"/>
<dbReference type="AlphaFoldDB" id="A0A2S4UNK9"/>
<evidence type="ECO:0000313" key="8">
    <source>
        <dbReference type="Proteomes" id="UP000238274"/>
    </source>
</evidence>
<keyword evidence="2 6" id="KW-0812">Transmembrane</keyword>
<keyword evidence="4 6" id="KW-0472">Membrane</keyword>
<feature type="transmembrane region" description="Helical" evidence="6">
    <location>
        <begin position="707"/>
        <end position="731"/>
    </location>
</feature>
<feature type="region of interest" description="Disordered" evidence="5">
    <location>
        <begin position="100"/>
        <end position="159"/>
    </location>
</feature>
<feature type="transmembrane region" description="Helical" evidence="6">
    <location>
        <begin position="438"/>
        <end position="455"/>
    </location>
</feature>
<dbReference type="GO" id="GO:0008521">
    <property type="term" value="F:acetyl-CoA transmembrane transporter activity"/>
    <property type="evidence" value="ECO:0007669"/>
    <property type="project" value="InterPro"/>
</dbReference>
<dbReference type="Gene3D" id="1.20.1250.20">
    <property type="entry name" value="MFS general substrate transporter like domains"/>
    <property type="match status" value="1"/>
</dbReference>
<dbReference type="GO" id="GO:0004865">
    <property type="term" value="F:protein serine/threonine phosphatase inhibitor activity"/>
    <property type="evidence" value="ECO:0007669"/>
    <property type="project" value="InterPro"/>
</dbReference>
<dbReference type="Proteomes" id="UP000238274">
    <property type="component" value="Unassembled WGS sequence"/>
</dbReference>
<reference evidence="8" key="3">
    <citation type="journal article" date="2018" name="Mol. Plant Microbe Interact.">
        <title>Genome sequence resources for the wheat stripe rust pathogen (Puccinia striiformis f. sp. tritici) and the barley stripe rust pathogen (Puccinia striiformis f. sp. hordei).</title>
        <authorList>
            <person name="Xia C."/>
            <person name="Wang M."/>
            <person name="Yin C."/>
            <person name="Cornejo O.E."/>
            <person name="Hulbert S.H."/>
            <person name="Chen X."/>
        </authorList>
    </citation>
    <scope>NUCLEOTIDE SEQUENCE [LARGE SCALE GENOMIC DNA]</scope>
    <source>
        <strain evidence="8">93TX-2</strain>
    </source>
</reference>
<evidence type="ECO:0000256" key="5">
    <source>
        <dbReference type="SAM" id="MobiDB-lite"/>
    </source>
</evidence>
<comment type="subcellular location">
    <subcellularLocation>
        <location evidence="1">Membrane</location>
        <topology evidence="1">Multi-pass membrane protein</topology>
    </subcellularLocation>
</comment>
<dbReference type="Pfam" id="PF13000">
    <property type="entry name" value="Acatn"/>
    <property type="match status" value="3"/>
</dbReference>
<proteinExistence type="predicted"/>
<feature type="transmembrane region" description="Helical" evidence="6">
    <location>
        <begin position="582"/>
        <end position="601"/>
    </location>
</feature>
<feature type="compositionally biased region" description="Low complexity" evidence="5">
    <location>
        <begin position="117"/>
        <end position="141"/>
    </location>
</feature>
<reference evidence="7 8" key="1">
    <citation type="submission" date="2017-12" db="EMBL/GenBank/DDBJ databases">
        <title>Gene loss provides genomic basis for host adaptation in cereal stripe rust fungi.</title>
        <authorList>
            <person name="Xia C."/>
        </authorList>
    </citation>
    <scope>NUCLEOTIDE SEQUENCE [LARGE SCALE GENOMIC DNA]</scope>
    <source>
        <strain evidence="7 8">93TX-2</strain>
    </source>
</reference>
<feature type="transmembrane region" description="Helical" evidence="6">
    <location>
        <begin position="476"/>
        <end position="492"/>
    </location>
</feature>
<dbReference type="VEuPathDB" id="FungiDB:PSTT_12001"/>
<dbReference type="VEuPathDB" id="FungiDB:PSTT_12002"/>
<evidence type="ECO:0000256" key="1">
    <source>
        <dbReference type="ARBA" id="ARBA00004141"/>
    </source>
</evidence>
<comment type="caution">
    <text evidence="7">The sequence shown here is derived from an EMBL/GenBank/DDBJ whole genome shotgun (WGS) entry which is preliminary data.</text>
</comment>
<feature type="region of interest" description="Disordered" evidence="5">
    <location>
        <begin position="339"/>
        <end position="369"/>
    </location>
</feature>
<dbReference type="InterPro" id="IPR036259">
    <property type="entry name" value="MFS_trans_sf"/>
</dbReference>
<dbReference type="PANTHER" id="PTHR12778">
    <property type="entry name" value="SOLUTE CARRIER FAMILY 33 ACETYL-COA TRANSPORTER -RELATED"/>
    <property type="match status" value="1"/>
</dbReference>
<feature type="region of interest" description="Disordered" evidence="5">
    <location>
        <begin position="1"/>
        <end position="56"/>
    </location>
</feature>
<dbReference type="OrthoDB" id="6415790at2759"/>
<evidence type="ECO:0000313" key="7">
    <source>
        <dbReference type="EMBL" id="POV98816.1"/>
    </source>
</evidence>
<evidence type="ECO:0000256" key="4">
    <source>
        <dbReference type="ARBA" id="ARBA00023136"/>
    </source>
</evidence>
<dbReference type="InterPro" id="IPR011107">
    <property type="entry name" value="PPI_Ypi1"/>
</dbReference>
<organism evidence="7 8">
    <name type="scientific">Puccinia striiformis</name>
    <dbReference type="NCBI Taxonomy" id="27350"/>
    <lineage>
        <taxon>Eukaryota</taxon>
        <taxon>Fungi</taxon>
        <taxon>Dikarya</taxon>
        <taxon>Basidiomycota</taxon>
        <taxon>Pucciniomycotina</taxon>
        <taxon>Pucciniomycetes</taxon>
        <taxon>Pucciniales</taxon>
        <taxon>Pucciniaceae</taxon>
        <taxon>Puccinia</taxon>
    </lineage>
</organism>
<feature type="transmembrane region" description="Helical" evidence="6">
    <location>
        <begin position="512"/>
        <end position="537"/>
    </location>
</feature>
<dbReference type="EMBL" id="PKSM01000288">
    <property type="protein sequence ID" value="POV98816.1"/>
    <property type="molecule type" value="Genomic_DNA"/>
</dbReference>
<protein>
    <submittedName>
        <fullName evidence="7">Uncharacterized protein</fullName>
    </submittedName>
</protein>
<sequence>MNIRSQSHHTGVRQNDRSALTAGGSRTMVINQNSGSNRRDESQGTDNSNPTPTLILRAGPIQNSQHRQQRVQWQDNVIDNEGLGRKKSKVCCIYNKPKAFDESSDESDHSDSDCCRTSGPKPCTSTTSTTQATSQPTQSHSLPTPPRSPNAYEAEPNKSKEQTLELAYIHPQSIQLPTRKLQVLITKCKNVIRFSGEGHMRFRDPWLHEGGRSQYSILRRQATKTSQESRQHQSAAIANVEQWNHPISHDSADLMTTRPGNRFAVLENHRGLEEEDEAESPKNNKKKKSKLTLSESSKAKEQTEELAGRSSSVSRNNKKQIKMTARPVEVSDNITVGLRGRNTAPLQSDYDSLEKGDNSQSSEKINTRVAAKKKSKNLIKLTKRDAKIPDPHPPAPSMASLSSKDKRAMVLLVVLYMLQGIPVGLAFGSIPFLLRARLSYTQIGLFSLASYPYSLKLLWSPIVDSCYFPSIGRRKSWIIPVQALVGVTLWWLGNHVNVLMDAEIPDVKTLTILFFTLVMFAATQDIAVDGWALELLSQDNLSYASTAQTVGLNIGFLNLVTIDVGAYFGFPMQEYPLMTLSGYLKFGGVCFILVTIYLSFFQTEDPVDKDSPESNMDVKKLGVSVNDAATSLKLLEKGLSKEDMALSVLIDFPFQIFLGYFAAKWSSGDKPLQPWIWAMWFRLAFSAWNVGLVYFFPEAKPLSNSYFILVIASTVMSSFASTVQFVGISAFHTQVADPLIGGTYMTLLNTVSNLGGTWPKYFVLKGIDFFTEATCMIPNANSTHLEIHGKECVSDLGKAKCTDFHGDCHTIKDGYYIMQAICIVLGAILLLVVIEPASRKLGELENIYQIIFGHSQIFEKKEKQLDP</sequence>
<feature type="transmembrane region" description="Helical" evidence="6">
    <location>
        <begin position="408"/>
        <end position="432"/>
    </location>
</feature>
<feature type="transmembrane region" description="Helical" evidence="6">
    <location>
        <begin position="549"/>
        <end position="570"/>
    </location>
</feature>
<evidence type="ECO:0000256" key="2">
    <source>
        <dbReference type="ARBA" id="ARBA00022692"/>
    </source>
</evidence>
<accession>A0A2S4UNK9</accession>
<feature type="region of interest" description="Disordered" evidence="5">
    <location>
        <begin position="271"/>
        <end position="326"/>
    </location>
</feature>
<evidence type="ECO:0000256" key="6">
    <source>
        <dbReference type="SAM" id="Phobius"/>
    </source>
</evidence>
<feature type="compositionally biased region" description="Basic residues" evidence="5">
    <location>
        <begin position="1"/>
        <end position="11"/>
    </location>
</feature>
<gene>
    <name evidence="7" type="ORF">PSHT_13849</name>
</gene>
<feature type="compositionally biased region" description="Basic and acidic residues" evidence="5">
    <location>
        <begin position="297"/>
        <end position="307"/>
    </location>
</feature>
<feature type="transmembrane region" description="Helical" evidence="6">
    <location>
        <begin position="814"/>
        <end position="834"/>
    </location>
</feature>
<reference evidence="8" key="2">
    <citation type="journal article" date="2018" name="BMC Genomics">
        <title>Genomic insights into host adaptation between the wheat stripe rust pathogen (Puccinia striiformis f. sp. tritici) and the barley stripe rust pathogen (Puccinia striiformis f. sp. hordei).</title>
        <authorList>
            <person name="Xia C."/>
            <person name="Wang M."/>
            <person name="Yin C."/>
            <person name="Cornejo O.E."/>
            <person name="Hulbert S.H."/>
            <person name="Chen X."/>
        </authorList>
    </citation>
    <scope>NUCLEOTIDE SEQUENCE [LARGE SCALE GENOMIC DNA]</scope>
    <source>
        <strain evidence="8">93TX-2</strain>
    </source>
</reference>
<dbReference type="InterPro" id="IPR024371">
    <property type="entry name" value="AcetylCoA_trans_1-like"/>
</dbReference>
<keyword evidence="3 6" id="KW-1133">Transmembrane helix</keyword>
<feature type="compositionally biased region" description="Basic and acidic residues" evidence="5">
    <location>
        <begin position="100"/>
        <end position="114"/>
    </location>
</feature>